<evidence type="ECO:0000313" key="1">
    <source>
        <dbReference type="EMBL" id="EJW75850.1"/>
    </source>
</evidence>
<sequence length="108" mass="12691">MVRRRLETSIDSDSSLSEWPLQRCYWLTLQLSQMFCECYSSRTTYLCKCLTLLLCSTIFTKNQESSTERQFDHKKGIIATCTSILYQIYCTITSIDKGIFIFLCYPTY</sequence>
<accession>J9ANH5</accession>
<dbReference type="Proteomes" id="UP000004810">
    <property type="component" value="Unassembled WGS sequence"/>
</dbReference>
<name>J9ANH5_WUCBA</name>
<dbReference type="EMBL" id="ADBV01009945">
    <property type="protein sequence ID" value="EJW75850.1"/>
    <property type="molecule type" value="Genomic_DNA"/>
</dbReference>
<reference evidence="2" key="1">
    <citation type="submission" date="2012-08" db="EMBL/GenBank/DDBJ databases">
        <title>The Genome Sequence of Wuchereria bancrofti.</title>
        <authorList>
            <person name="Nutman T.B."/>
            <person name="Fink D.L."/>
            <person name="Russ C."/>
            <person name="Young S."/>
            <person name="Zeng Q."/>
            <person name="Koehrsen M."/>
            <person name="Alvarado L."/>
            <person name="Berlin A."/>
            <person name="Chapman S.B."/>
            <person name="Chen Z."/>
            <person name="Freedman E."/>
            <person name="Gellesch M."/>
            <person name="Goldberg J."/>
            <person name="Griggs A."/>
            <person name="Gujja S."/>
            <person name="Heilman E.R."/>
            <person name="Heiman D."/>
            <person name="Hepburn T."/>
            <person name="Howarth C."/>
            <person name="Jen D."/>
            <person name="Larson L."/>
            <person name="Lewis B."/>
            <person name="Mehta T."/>
            <person name="Park D."/>
            <person name="Pearson M."/>
            <person name="Roberts A."/>
            <person name="Saif S."/>
            <person name="Shea T."/>
            <person name="Shenoy N."/>
            <person name="Sisk P."/>
            <person name="Stolte C."/>
            <person name="Sykes S."/>
            <person name="Walk T."/>
            <person name="White J."/>
            <person name="Yandava C."/>
            <person name="Haas B."/>
            <person name="Henn M.R."/>
            <person name="Nusbaum C."/>
            <person name="Birren B."/>
        </authorList>
    </citation>
    <scope>NUCLEOTIDE SEQUENCE [LARGE SCALE GENOMIC DNA]</scope>
    <source>
        <strain evidence="2">NA</strain>
    </source>
</reference>
<gene>
    <name evidence="1" type="ORF">WUBG_13243</name>
</gene>
<protein>
    <submittedName>
        <fullName evidence="1">Uncharacterized protein</fullName>
    </submittedName>
</protein>
<evidence type="ECO:0000313" key="2">
    <source>
        <dbReference type="Proteomes" id="UP000004810"/>
    </source>
</evidence>
<comment type="caution">
    <text evidence="1">The sequence shown here is derived from an EMBL/GenBank/DDBJ whole genome shotgun (WGS) entry which is preliminary data.</text>
</comment>
<proteinExistence type="predicted"/>
<organism evidence="1 2">
    <name type="scientific">Wuchereria bancrofti</name>
    <dbReference type="NCBI Taxonomy" id="6293"/>
    <lineage>
        <taxon>Eukaryota</taxon>
        <taxon>Metazoa</taxon>
        <taxon>Ecdysozoa</taxon>
        <taxon>Nematoda</taxon>
        <taxon>Chromadorea</taxon>
        <taxon>Rhabditida</taxon>
        <taxon>Spirurina</taxon>
        <taxon>Spiruromorpha</taxon>
        <taxon>Filarioidea</taxon>
        <taxon>Onchocercidae</taxon>
        <taxon>Wuchereria</taxon>
    </lineage>
</organism>
<dbReference type="AlphaFoldDB" id="J9ANH5"/>